<proteinExistence type="predicted"/>
<dbReference type="AlphaFoldDB" id="A0A2G9QLC2"/>
<reference evidence="3" key="1">
    <citation type="journal article" date="2017" name="Nat. Commun.">
        <title>The North American bullfrog draft genome provides insight into hormonal regulation of long noncoding RNA.</title>
        <authorList>
            <person name="Hammond S.A."/>
            <person name="Warren R.L."/>
            <person name="Vandervalk B.P."/>
            <person name="Kucuk E."/>
            <person name="Khan H."/>
            <person name="Gibb E.A."/>
            <person name="Pandoh P."/>
            <person name="Kirk H."/>
            <person name="Zhao Y."/>
            <person name="Jones M."/>
            <person name="Mungall A.J."/>
            <person name="Coope R."/>
            <person name="Pleasance S."/>
            <person name="Moore R.A."/>
            <person name="Holt R.A."/>
            <person name="Round J.M."/>
            <person name="Ohora S."/>
            <person name="Walle B.V."/>
            <person name="Veldhoen N."/>
            <person name="Helbing C.C."/>
            <person name="Birol I."/>
        </authorList>
    </citation>
    <scope>NUCLEOTIDE SEQUENCE [LARGE SCALE GENOMIC DNA]</scope>
</reference>
<evidence type="ECO:0000256" key="1">
    <source>
        <dbReference type="SAM" id="MobiDB-lite"/>
    </source>
</evidence>
<accession>A0A2G9QLC2</accession>
<evidence type="ECO:0000313" key="3">
    <source>
        <dbReference type="Proteomes" id="UP000228934"/>
    </source>
</evidence>
<feature type="non-terminal residue" evidence="2">
    <location>
        <position position="1"/>
    </location>
</feature>
<feature type="region of interest" description="Disordered" evidence="1">
    <location>
        <begin position="1"/>
        <end position="38"/>
    </location>
</feature>
<name>A0A2G9QLC2_AQUCT</name>
<evidence type="ECO:0000313" key="2">
    <source>
        <dbReference type="EMBL" id="PIO15901.1"/>
    </source>
</evidence>
<organism evidence="2 3">
    <name type="scientific">Aquarana catesbeiana</name>
    <name type="common">American bullfrog</name>
    <name type="synonym">Rana catesbeiana</name>
    <dbReference type="NCBI Taxonomy" id="8400"/>
    <lineage>
        <taxon>Eukaryota</taxon>
        <taxon>Metazoa</taxon>
        <taxon>Chordata</taxon>
        <taxon>Craniata</taxon>
        <taxon>Vertebrata</taxon>
        <taxon>Euteleostomi</taxon>
        <taxon>Amphibia</taxon>
        <taxon>Batrachia</taxon>
        <taxon>Anura</taxon>
        <taxon>Neobatrachia</taxon>
        <taxon>Ranoidea</taxon>
        <taxon>Ranidae</taxon>
        <taxon>Aquarana</taxon>
    </lineage>
</organism>
<sequence length="54" mass="6099">EKRIGTSEDNRNPTAKEDGEIPTHHEEDVEGEVHEVGEIVTTTGDVMLWKKKLI</sequence>
<keyword evidence="3" id="KW-1185">Reference proteome</keyword>
<feature type="compositionally biased region" description="Basic and acidic residues" evidence="1">
    <location>
        <begin position="1"/>
        <end position="37"/>
    </location>
</feature>
<dbReference type="EMBL" id="KV968859">
    <property type="protein sequence ID" value="PIO15901.1"/>
    <property type="molecule type" value="Genomic_DNA"/>
</dbReference>
<protein>
    <submittedName>
        <fullName evidence="2">Uncharacterized protein</fullName>
    </submittedName>
</protein>
<gene>
    <name evidence="2" type="ORF">AB205_0031360</name>
</gene>
<dbReference type="Proteomes" id="UP000228934">
    <property type="component" value="Unassembled WGS sequence"/>
</dbReference>